<feature type="compositionally biased region" description="Basic and acidic residues" evidence="4">
    <location>
        <begin position="14"/>
        <end position="25"/>
    </location>
</feature>
<dbReference type="AlphaFoldDB" id="A0A3Q2DW19"/>
<feature type="compositionally biased region" description="Low complexity" evidence="4">
    <location>
        <begin position="177"/>
        <end position="214"/>
    </location>
</feature>
<dbReference type="PANTHER" id="PTHR19212:SF5">
    <property type="entry name" value="LEUCINE-RICH REPEAT FLIGHTLESS-INTERACTING PROTEIN 1"/>
    <property type="match status" value="1"/>
</dbReference>
<feature type="compositionally biased region" description="Polar residues" evidence="4">
    <location>
        <begin position="436"/>
        <end position="450"/>
    </location>
</feature>
<accession>A0A3Q2DW19</accession>
<reference evidence="5" key="2">
    <citation type="submission" date="2025-09" db="UniProtKB">
        <authorList>
            <consortium name="Ensembl"/>
        </authorList>
    </citation>
    <scope>IDENTIFICATION</scope>
</reference>
<dbReference type="Gene3D" id="1.20.5.4090">
    <property type="match status" value="1"/>
</dbReference>
<sequence>MGTQGTGRKRSTKKDRSTAEDEALDRIAREAEARLAAKRAARAEAREIRMKELERQQKELSDDDERMSVGSRSSVRSDLDSVGVYGGGGSALHHKSKKKKKHRHKDRTRHGVSDDGGELSSRSSRLSDEGPMSRSRLDLQPASHASLDLYGLSGPSSSRTSSLSFAGYQGSVHEDGLSLCSGSRRASGSGSHPVEYSSYRSSRASSRTSSARTSPVQDGSVASFLRSAVSSRDLDDVTIPDFTEVEDRDYLEKGPRAASALTAATLTSLGGTSSRRGSGETALTVDAESSIREIKEIHELKDQIQDVEAKYLQNLKEVKDAMAEVEEKYRKAMVSNAQLDNEKNNLMYQVDTLKDSLMELEELLSESRREFDEKVKDLERQRHAHSVLQFQFSEMKQTLQQSEELLNKHGIVLGPDLSINGEAGQSDAPRSPGEESLSQTPPDSQTSAAEGNSVLEIRLRKLVDERERMIEQIKKLKNQLEVKSQKNGSESSSSPDGDPAENGSDPNIMELQRDSNRQINDLKFKLVKAEQEVTALEQNVTRLEGHVTRYRSAAENAEKVEDELKAEKRKLQRELRTALDKIEELESNNSHLNKRLEKMKSSRGMAQTP</sequence>
<keyword evidence="2 3" id="KW-0175">Coiled coil</keyword>
<dbReference type="Pfam" id="PF09738">
    <property type="entry name" value="LRRFIP"/>
    <property type="match status" value="2"/>
</dbReference>
<feature type="region of interest" description="Disordered" evidence="4">
    <location>
        <begin position="176"/>
        <end position="219"/>
    </location>
</feature>
<comment type="similarity">
    <text evidence="1">Belongs to the LRRFIP family.</text>
</comment>
<reference evidence="5" key="1">
    <citation type="submission" date="2025-08" db="UniProtKB">
        <authorList>
            <consortium name="Ensembl"/>
        </authorList>
    </citation>
    <scope>IDENTIFICATION</scope>
</reference>
<evidence type="ECO:0000256" key="3">
    <source>
        <dbReference type="SAM" id="Coils"/>
    </source>
</evidence>
<proteinExistence type="inferred from homology"/>
<feature type="region of interest" description="Disordered" evidence="4">
    <location>
        <begin position="53"/>
        <end position="140"/>
    </location>
</feature>
<evidence type="ECO:0000313" key="6">
    <source>
        <dbReference type="Proteomes" id="UP000265020"/>
    </source>
</evidence>
<name>A0A3Q2DW19_CYPVA</name>
<dbReference type="GO" id="GO:0000981">
    <property type="term" value="F:DNA-binding transcription factor activity, RNA polymerase II-specific"/>
    <property type="evidence" value="ECO:0007669"/>
    <property type="project" value="TreeGrafter"/>
</dbReference>
<evidence type="ECO:0000256" key="4">
    <source>
        <dbReference type="SAM" id="MobiDB-lite"/>
    </source>
</evidence>
<dbReference type="Proteomes" id="UP000265020">
    <property type="component" value="Unassembled WGS sequence"/>
</dbReference>
<dbReference type="PANTHER" id="PTHR19212">
    <property type="entry name" value="LEUCINE RICH REPEAT IN FLII INTERACTING PROTEIN"/>
    <property type="match status" value="1"/>
</dbReference>
<feature type="region of interest" description="Disordered" evidence="4">
    <location>
        <begin position="1"/>
        <end position="25"/>
    </location>
</feature>
<dbReference type="GO" id="GO:0000978">
    <property type="term" value="F:RNA polymerase II cis-regulatory region sequence-specific DNA binding"/>
    <property type="evidence" value="ECO:0007669"/>
    <property type="project" value="TreeGrafter"/>
</dbReference>
<protein>
    <submittedName>
        <fullName evidence="5">LRR binding FLII interacting protein 1</fullName>
    </submittedName>
</protein>
<feature type="region of interest" description="Disordered" evidence="4">
    <location>
        <begin position="416"/>
        <end position="452"/>
    </location>
</feature>
<feature type="region of interest" description="Disordered" evidence="4">
    <location>
        <begin position="586"/>
        <end position="609"/>
    </location>
</feature>
<feature type="compositionally biased region" description="Low complexity" evidence="4">
    <location>
        <begin position="489"/>
        <end position="501"/>
    </location>
</feature>
<evidence type="ECO:0000313" key="5">
    <source>
        <dbReference type="Ensembl" id="ENSCVAP00000024063.1"/>
    </source>
</evidence>
<dbReference type="Ensembl" id="ENSCVAT00000005135.1">
    <property type="protein sequence ID" value="ENSCVAP00000024063.1"/>
    <property type="gene ID" value="ENSCVAG00000000923.1"/>
</dbReference>
<evidence type="ECO:0000256" key="2">
    <source>
        <dbReference type="ARBA" id="ARBA00023054"/>
    </source>
</evidence>
<organism evidence="5 6">
    <name type="scientific">Cyprinodon variegatus</name>
    <name type="common">Sheepshead minnow</name>
    <dbReference type="NCBI Taxonomy" id="28743"/>
    <lineage>
        <taxon>Eukaryota</taxon>
        <taxon>Metazoa</taxon>
        <taxon>Chordata</taxon>
        <taxon>Craniata</taxon>
        <taxon>Vertebrata</taxon>
        <taxon>Euteleostomi</taxon>
        <taxon>Actinopterygii</taxon>
        <taxon>Neopterygii</taxon>
        <taxon>Teleostei</taxon>
        <taxon>Neoteleostei</taxon>
        <taxon>Acanthomorphata</taxon>
        <taxon>Ovalentaria</taxon>
        <taxon>Atherinomorphae</taxon>
        <taxon>Cyprinodontiformes</taxon>
        <taxon>Cyprinodontidae</taxon>
        <taxon>Cyprinodon</taxon>
    </lineage>
</organism>
<feature type="compositionally biased region" description="Basic residues" evidence="4">
    <location>
        <begin position="92"/>
        <end position="110"/>
    </location>
</feature>
<feature type="compositionally biased region" description="Low complexity" evidence="4">
    <location>
        <begin position="68"/>
        <end position="83"/>
    </location>
</feature>
<keyword evidence="6" id="KW-1185">Reference proteome</keyword>
<dbReference type="InterPro" id="IPR019139">
    <property type="entry name" value="LRRFIP1/2"/>
</dbReference>
<evidence type="ECO:0000256" key="1">
    <source>
        <dbReference type="ARBA" id="ARBA00008275"/>
    </source>
</evidence>
<feature type="region of interest" description="Disordered" evidence="4">
    <location>
        <begin position="480"/>
        <end position="516"/>
    </location>
</feature>
<dbReference type="GeneTree" id="ENSGT00530000063564"/>
<feature type="coiled-coil region" evidence="3">
    <location>
        <begin position="290"/>
        <end position="381"/>
    </location>
</feature>